<evidence type="ECO:0000256" key="2">
    <source>
        <dbReference type="ARBA" id="ARBA00023004"/>
    </source>
</evidence>
<dbReference type="GO" id="GO:0020037">
    <property type="term" value="F:heme binding"/>
    <property type="evidence" value="ECO:0007669"/>
    <property type="project" value="InterPro"/>
</dbReference>
<keyword evidence="4" id="KW-1185">Reference proteome</keyword>
<dbReference type="InterPro" id="IPR036396">
    <property type="entry name" value="Cyt_P450_sf"/>
</dbReference>
<dbReference type="GO" id="GO:0016125">
    <property type="term" value="P:sterol metabolic process"/>
    <property type="evidence" value="ECO:0007669"/>
    <property type="project" value="TreeGrafter"/>
</dbReference>
<dbReference type="SUPFAM" id="SSF48264">
    <property type="entry name" value="Cytochrome P450"/>
    <property type="match status" value="1"/>
</dbReference>
<dbReference type="Pfam" id="PF00067">
    <property type="entry name" value="p450"/>
    <property type="match status" value="1"/>
</dbReference>
<accession>A0AAW1TC65</accession>
<dbReference type="EMBL" id="JALJOV010000149">
    <property type="protein sequence ID" value="KAK9866586.1"/>
    <property type="molecule type" value="Genomic_DNA"/>
</dbReference>
<dbReference type="InterPro" id="IPR001128">
    <property type="entry name" value="Cyt_P450"/>
</dbReference>
<dbReference type="GO" id="GO:0016705">
    <property type="term" value="F:oxidoreductase activity, acting on paired donors, with incorporation or reduction of molecular oxygen"/>
    <property type="evidence" value="ECO:0007669"/>
    <property type="project" value="InterPro"/>
</dbReference>
<dbReference type="InterPro" id="IPR002401">
    <property type="entry name" value="Cyt_P450_E_grp-I"/>
</dbReference>
<dbReference type="PANTHER" id="PTHR24286">
    <property type="entry name" value="CYTOCHROME P450 26"/>
    <property type="match status" value="1"/>
</dbReference>
<organism evidence="3 4">
    <name type="scientific">Apatococcus fuscideae</name>
    <dbReference type="NCBI Taxonomy" id="2026836"/>
    <lineage>
        <taxon>Eukaryota</taxon>
        <taxon>Viridiplantae</taxon>
        <taxon>Chlorophyta</taxon>
        <taxon>core chlorophytes</taxon>
        <taxon>Trebouxiophyceae</taxon>
        <taxon>Chlorellales</taxon>
        <taxon>Chlorellaceae</taxon>
        <taxon>Apatococcus</taxon>
    </lineage>
</organism>
<dbReference type="PRINTS" id="PR00463">
    <property type="entry name" value="EP450I"/>
</dbReference>
<proteinExistence type="predicted"/>
<evidence type="ECO:0000313" key="4">
    <source>
        <dbReference type="Proteomes" id="UP001485043"/>
    </source>
</evidence>
<dbReference type="GO" id="GO:0004497">
    <property type="term" value="F:monooxygenase activity"/>
    <property type="evidence" value="ECO:0007669"/>
    <property type="project" value="InterPro"/>
</dbReference>
<dbReference type="GO" id="GO:0005506">
    <property type="term" value="F:iron ion binding"/>
    <property type="evidence" value="ECO:0007669"/>
    <property type="project" value="InterPro"/>
</dbReference>
<reference evidence="3 4" key="1">
    <citation type="journal article" date="2024" name="Nat. Commun.">
        <title>Phylogenomics reveals the evolutionary origins of lichenization in chlorophyte algae.</title>
        <authorList>
            <person name="Puginier C."/>
            <person name="Libourel C."/>
            <person name="Otte J."/>
            <person name="Skaloud P."/>
            <person name="Haon M."/>
            <person name="Grisel S."/>
            <person name="Petersen M."/>
            <person name="Berrin J.G."/>
            <person name="Delaux P.M."/>
            <person name="Dal Grande F."/>
            <person name="Keller J."/>
        </authorList>
    </citation>
    <scope>NUCLEOTIDE SEQUENCE [LARGE SCALE GENOMIC DNA]</scope>
    <source>
        <strain evidence="3 4">SAG 2523</strain>
    </source>
</reference>
<evidence type="ECO:0008006" key="5">
    <source>
        <dbReference type="Google" id="ProtNLM"/>
    </source>
</evidence>
<dbReference type="PANTHER" id="PTHR24286:SF380">
    <property type="entry name" value="PH DOMAIN-CONTAINING PROTEIN"/>
    <property type="match status" value="1"/>
</dbReference>
<evidence type="ECO:0000313" key="3">
    <source>
        <dbReference type="EMBL" id="KAK9866586.1"/>
    </source>
</evidence>
<dbReference type="Gene3D" id="1.10.630.10">
    <property type="entry name" value="Cytochrome P450"/>
    <property type="match status" value="2"/>
</dbReference>
<gene>
    <name evidence="3" type="ORF">WJX84_001083</name>
</gene>
<protein>
    <recommendedName>
        <fullName evidence="5">Cytochrome P450</fullName>
    </recommendedName>
</protein>
<keyword evidence="2" id="KW-0408">Iron</keyword>
<name>A0AAW1TC65_9CHLO</name>
<sequence>MAALGPSGLFHSQGVCDRRPRQLLSKHTISPGARRARSAFRGRSPVKVQAATPQQVLHELPLPTGDWTCNIPVLGETLLFTADPAKWSRERMARHGPVFQSHILGKPTVIVGDLVNWQKVLSTDFKHVGQYFTESFAKASGVAVVADKNQHAFQRKAIAHAFEPEAMASYLPFMRGILHRYLDIWAAMPAGVDLRSAGRKLGFEFAAALVLGRELDESTRDRMSEHYAAVMNAFFTIPVDLPFTPFGKAMASRNAIQTWIRDEFLDEAQQYMVTKQIQGRRGIIHSFLDAREPQNAKDALLAQQIMDQIQTTILAGNDTTATGMISLLGLWPQLPQRVKEKLREEQNEVRGKYGDELGAKAMAAMPYALSTVKEIMRILPTAAGIFRVALEDFELAGKLIRKGSSTRPALAVWGMGPHVCQGIPLFYQEAKMLLAILTRSYDVVNLSGPFEWNLLPVVSPKTPVTIAIKAC</sequence>
<dbReference type="Proteomes" id="UP001485043">
    <property type="component" value="Unassembled WGS sequence"/>
</dbReference>
<keyword evidence="1" id="KW-0479">Metal-binding</keyword>
<comment type="caution">
    <text evidence="3">The sequence shown here is derived from an EMBL/GenBank/DDBJ whole genome shotgun (WGS) entry which is preliminary data.</text>
</comment>
<dbReference type="AlphaFoldDB" id="A0AAW1TC65"/>
<evidence type="ECO:0000256" key="1">
    <source>
        <dbReference type="ARBA" id="ARBA00022723"/>
    </source>
</evidence>